<dbReference type="AlphaFoldDB" id="A0A5B9DQ01"/>
<evidence type="ECO:0000313" key="4">
    <source>
        <dbReference type="EMBL" id="QEE21253.1"/>
    </source>
</evidence>
<dbReference type="Gene3D" id="3.90.1210.10">
    <property type="entry name" value="Antifreeze-like/N-acetylneuraminic acid synthase C-terminal domain"/>
    <property type="match status" value="1"/>
</dbReference>
<keyword evidence="3" id="KW-0574">Periplasm</keyword>
<dbReference type="OrthoDB" id="5323072at2"/>
<keyword evidence="5" id="KW-1185">Reference proteome</keyword>
<sequence length="317" mass="32764">MSHKLLKTLLVLPASLLTLNAALAAPTLKADVMVTTAIVTVGDMFDGAGLRAEQAMFRSPAPGTAGVVSIEAIRAAAIKAGVTNFDAEGIDKVRVARQGTAIDETILTGLIAADLKNRGILTPGMTAQASFDTMLPQINADNATDPAKLVSMRYMPASGAFAARFVVSGVDKPLDVTGQISLMIEAPHLAANLSAGTVLTPADVEMKLVPLRFAESSGFTSIDQLVGKTLERPSRAGMMLKATDVSDPEVVARNQAVTVYFRNGPMTLTVKGQALNSASLGQPVSVLNSMSKKVLTGVALANGAVEIKAGPINVAGL</sequence>
<accession>A0A5B9DQ01</accession>
<protein>
    <submittedName>
        <fullName evidence="4">Flagellar basal body P-ring formation protein FlgA</fullName>
    </submittedName>
</protein>
<keyword evidence="2" id="KW-0732">Signal</keyword>
<dbReference type="PANTHER" id="PTHR36307">
    <property type="entry name" value="FLAGELLA BASAL BODY P-RING FORMATION PROTEIN FLGA"/>
    <property type="match status" value="1"/>
</dbReference>
<dbReference type="InterPro" id="IPR017585">
    <property type="entry name" value="SAF_FlgA"/>
</dbReference>
<dbReference type="CDD" id="cd11614">
    <property type="entry name" value="SAF_CpaB_FlgA_like"/>
    <property type="match status" value="1"/>
</dbReference>
<dbReference type="GO" id="GO:0042597">
    <property type="term" value="C:periplasmic space"/>
    <property type="evidence" value="ECO:0007669"/>
    <property type="project" value="UniProtKB-SubCell"/>
</dbReference>
<dbReference type="RefSeq" id="WP_147656443.1">
    <property type="nucleotide sequence ID" value="NZ_BMFM01000001.1"/>
</dbReference>
<keyword evidence="4" id="KW-0282">Flagellum</keyword>
<reference evidence="4 5" key="1">
    <citation type="journal article" date="2015" name="Int. J. Syst. Evol. Microbiol.">
        <title>Youhaiella tibetensis gen. nov., sp. nov., isolated from subsurface sediment.</title>
        <authorList>
            <person name="Wang Y.X."/>
            <person name="Huang F.Q."/>
            <person name="Nogi Y."/>
            <person name="Pang S.J."/>
            <person name="Wang P.K."/>
            <person name="Lv J."/>
        </authorList>
    </citation>
    <scope>NUCLEOTIDE SEQUENCE [LARGE SCALE GENOMIC DNA]</scope>
    <source>
        <strain evidence="5">fig4</strain>
    </source>
</reference>
<dbReference type="Pfam" id="PF13144">
    <property type="entry name" value="ChapFlgA"/>
    <property type="match status" value="1"/>
</dbReference>
<organism evidence="4 5">
    <name type="scientific">Paradevosia tibetensis</name>
    <dbReference type="NCBI Taxonomy" id="1447062"/>
    <lineage>
        <taxon>Bacteria</taxon>
        <taxon>Pseudomonadati</taxon>
        <taxon>Pseudomonadota</taxon>
        <taxon>Alphaproteobacteria</taxon>
        <taxon>Hyphomicrobiales</taxon>
        <taxon>Devosiaceae</taxon>
        <taxon>Paradevosia</taxon>
    </lineage>
</organism>
<evidence type="ECO:0000256" key="3">
    <source>
        <dbReference type="ARBA" id="ARBA00022764"/>
    </source>
</evidence>
<proteinExistence type="predicted"/>
<keyword evidence="4" id="KW-0966">Cell projection</keyword>
<dbReference type="KEGG" id="yti:FNA67_14155"/>
<gene>
    <name evidence="4" type="primary">flgA</name>
    <name evidence="4" type="ORF">FNA67_14155</name>
</gene>
<dbReference type="InterPro" id="IPR013974">
    <property type="entry name" value="SAF"/>
</dbReference>
<dbReference type="NCBIfam" id="TIGR03170">
    <property type="entry name" value="flgA_cterm"/>
    <property type="match status" value="1"/>
</dbReference>
<dbReference type="EMBL" id="CP041690">
    <property type="protein sequence ID" value="QEE21253.1"/>
    <property type="molecule type" value="Genomic_DNA"/>
</dbReference>
<name>A0A5B9DQ01_9HYPH</name>
<keyword evidence="4" id="KW-0969">Cilium</keyword>
<evidence type="ECO:0000256" key="1">
    <source>
        <dbReference type="ARBA" id="ARBA00004418"/>
    </source>
</evidence>
<dbReference type="Proteomes" id="UP000321062">
    <property type="component" value="Chromosome"/>
</dbReference>
<evidence type="ECO:0000256" key="2">
    <source>
        <dbReference type="ARBA" id="ARBA00022729"/>
    </source>
</evidence>
<dbReference type="Gene3D" id="2.30.30.760">
    <property type="match status" value="1"/>
</dbReference>
<dbReference type="PANTHER" id="PTHR36307:SF1">
    <property type="entry name" value="FLAGELLA BASAL BODY P-RING FORMATION PROTEIN FLGA"/>
    <property type="match status" value="1"/>
</dbReference>
<evidence type="ECO:0000313" key="5">
    <source>
        <dbReference type="Proteomes" id="UP000321062"/>
    </source>
</evidence>
<dbReference type="GO" id="GO:0044780">
    <property type="term" value="P:bacterial-type flagellum assembly"/>
    <property type="evidence" value="ECO:0007669"/>
    <property type="project" value="InterPro"/>
</dbReference>
<comment type="subcellular location">
    <subcellularLocation>
        <location evidence="1">Periplasm</location>
    </subcellularLocation>
</comment>
<dbReference type="InterPro" id="IPR039246">
    <property type="entry name" value="Flagellar_FlgA"/>
</dbReference>
<dbReference type="SMART" id="SM00858">
    <property type="entry name" value="SAF"/>
    <property type="match status" value="1"/>
</dbReference>